<accession>A0A2T4UFL2</accession>
<gene>
    <name evidence="2" type="ORF">C7Y72_16640</name>
</gene>
<feature type="compositionally biased region" description="Basic and acidic residues" evidence="1">
    <location>
        <begin position="162"/>
        <end position="180"/>
    </location>
</feature>
<dbReference type="Gene3D" id="2.60.40.10">
    <property type="entry name" value="Immunoglobulins"/>
    <property type="match status" value="1"/>
</dbReference>
<dbReference type="AlphaFoldDB" id="A0A2T4UFL2"/>
<sequence length="180" mass="18925">MLTAATLAIAGCGGGERQDADEPSGTYALEVVSASFPERQSLASASEMKITVRNADTKAVPVVAVTVDSFSKDSEQPGLADPSRPVWVIDRPPVGGDTAYTNTWALGSLPAGQTRTFSWRVTPVQSGTHTVKYRVAAGLDGKAKTASEQAGDFTVDISDAPARSRVDPETGKVVRDTDER</sequence>
<organism evidence="2 3">
    <name type="scientific">Paraconexibacter algicola</name>
    <dbReference type="NCBI Taxonomy" id="2133960"/>
    <lineage>
        <taxon>Bacteria</taxon>
        <taxon>Bacillati</taxon>
        <taxon>Actinomycetota</taxon>
        <taxon>Thermoleophilia</taxon>
        <taxon>Solirubrobacterales</taxon>
        <taxon>Paraconexibacteraceae</taxon>
        <taxon>Paraconexibacter</taxon>
    </lineage>
</organism>
<reference evidence="2 3" key="1">
    <citation type="submission" date="2018-03" db="EMBL/GenBank/DDBJ databases">
        <title>Aquarubrobacter algicola gen. nov., sp. nov., a novel actinobacterium isolated from shallow eutrophic lake during the end of cyanobacterial harmful algal blooms.</title>
        <authorList>
            <person name="Chun S.J."/>
        </authorList>
    </citation>
    <scope>NUCLEOTIDE SEQUENCE [LARGE SCALE GENOMIC DNA]</scope>
    <source>
        <strain evidence="2 3">Seoho-28</strain>
    </source>
</reference>
<feature type="region of interest" description="Disordered" evidence="1">
    <location>
        <begin position="144"/>
        <end position="180"/>
    </location>
</feature>
<dbReference type="GO" id="GO:0005975">
    <property type="term" value="P:carbohydrate metabolic process"/>
    <property type="evidence" value="ECO:0007669"/>
    <property type="project" value="UniProtKB-ARBA"/>
</dbReference>
<evidence type="ECO:0000313" key="2">
    <source>
        <dbReference type="EMBL" id="PTL56576.1"/>
    </source>
</evidence>
<evidence type="ECO:0000256" key="1">
    <source>
        <dbReference type="SAM" id="MobiDB-lite"/>
    </source>
</evidence>
<proteinExistence type="predicted"/>
<dbReference type="EMBL" id="PYYB01000002">
    <property type="protein sequence ID" value="PTL56576.1"/>
    <property type="molecule type" value="Genomic_DNA"/>
</dbReference>
<dbReference type="InterPro" id="IPR013783">
    <property type="entry name" value="Ig-like_fold"/>
</dbReference>
<keyword evidence="3" id="KW-1185">Reference proteome</keyword>
<protein>
    <recommendedName>
        <fullName evidence="4">DUF11 domain-containing protein</fullName>
    </recommendedName>
</protein>
<comment type="caution">
    <text evidence="2">The sequence shown here is derived from an EMBL/GenBank/DDBJ whole genome shotgun (WGS) entry which is preliminary data.</text>
</comment>
<evidence type="ECO:0008006" key="4">
    <source>
        <dbReference type="Google" id="ProtNLM"/>
    </source>
</evidence>
<dbReference type="Proteomes" id="UP000240739">
    <property type="component" value="Unassembled WGS sequence"/>
</dbReference>
<name>A0A2T4UFL2_9ACTN</name>
<evidence type="ECO:0000313" key="3">
    <source>
        <dbReference type="Proteomes" id="UP000240739"/>
    </source>
</evidence>